<feature type="region of interest" description="Disordered" evidence="1">
    <location>
        <begin position="101"/>
        <end position="144"/>
    </location>
</feature>
<dbReference type="RefSeq" id="WP_406698495.1">
    <property type="nucleotide sequence ID" value="NZ_CP155447.1"/>
</dbReference>
<evidence type="ECO:0000313" key="2">
    <source>
        <dbReference type="EMBL" id="XBH05648.1"/>
    </source>
</evidence>
<gene>
    <name evidence="2" type="ORF">V5E97_06395</name>
</gene>
<dbReference type="AlphaFoldDB" id="A0AAU7CJL8"/>
<reference evidence="2" key="1">
    <citation type="submission" date="2024-05" db="EMBL/GenBank/DDBJ databases">
        <title>Planctomycetes of the genus Singulisphaera possess chitinolytic capabilities.</title>
        <authorList>
            <person name="Ivanova A."/>
        </authorList>
    </citation>
    <scope>NUCLEOTIDE SEQUENCE</scope>
    <source>
        <strain evidence="2">Ch08T</strain>
    </source>
</reference>
<organism evidence="2">
    <name type="scientific">Singulisphaera sp. Ch08</name>
    <dbReference type="NCBI Taxonomy" id="3120278"/>
    <lineage>
        <taxon>Bacteria</taxon>
        <taxon>Pseudomonadati</taxon>
        <taxon>Planctomycetota</taxon>
        <taxon>Planctomycetia</taxon>
        <taxon>Isosphaerales</taxon>
        <taxon>Isosphaeraceae</taxon>
        <taxon>Singulisphaera</taxon>
    </lineage>
</organism>
<name>A0AAU7CJL8_9BACT</name>
<proteinExistence type="predicted"/>
<accession>A0AAU7CJL8</accession>
<sequence length="144" mass="15460">MRRFADLFRSGRTPRRPVDGSLRFGRSHREFVMEDTQQMEGNVVTAAKWLGASMVLASAILVGGLRWVLSSVEGERPSGAPNIEASQSVQAAPLPGDLEELAKSFRGPSPRPEANARPGSADQPRSLFADQPLGPGPTQSHTSP</sequence>
<evidence type="ECO:0000256" key="1">
    <source>
        <dbReference type="SAM" id="MobiDB-lite"/>
    </source>
</evidence>
<dbReference type="EMBL" id="CP155447">
    <property type="protein sequence ID" value="XBH05648.1"/>
    <property type="molecule type" value="Genomic_DNA"/>
</dbReference>
<protein>
    <submittedName>
        <fullName evidence="2">Uncharacterized protein</fullName>
    </submittedName>
</protein>